<protein>
    <submittedName>
        <fullName evidence="1">Uncharacterized protein</fullName>
    </submittedName>
</protein>
<evidence type="ECO:0000313" key="2">
    <source>
        <dbReference type="Proteomes" id="UP000182725"/>
    </source>
</evidence>
<dbReference type="Proteomes" id="UP000182725">
    <property type="component" value="Unassembled WGS sequence"/>
</dbReference>
<name>A0A1H5I5C4_9MICC</name>
<organism evidence="1 2">
    <name type="scientific">Arthrobacter alpinus</name>
    <dbReference type="NCBI Taxonomy" id="656366"/>
    <lineage>
        <taxon>Bacteria</taxon>
        <taxon>Bacillati</taxon>
        <taxon>Actinomycetota</taxon>
        <taxon>Actinomycetes</taxon>
        <taxon>Micrococcales</taxon>
        <taxon>Micrococcaceae</taxon>
        <taxon>Arthrobacter</taxon>
    </lineage>
</organism>
<gene>
    <name evidence="1" type="ORF">SAMN04489740_1206</name>
</gene>
<evidence type="ECO:0000313" key="1">
    <source>
        <dbReference type="EMBL" id="SEE35395.1"/>
    </source>
</evidence>
<accession>A0A1H5I5C4</accession>
<sequence length="140" mass="15351">MAGTYSSLLSLLQYDHESFGRFIKLGELRRHYLQCLDRGKSRQSWRWLPFWCPVPTTVSAGKESISGTGSADTGVHASQFNVIAIHYKGLMDKSSAALLRSSMIDGPELLVALPGNADFMVRVLLPSQVPECVLVEPGLA</sequence>
<reference evidence="1 2" key="1">
    <citation type="submission" date="2016-10" db="EMBL/GenBank/DDBJ databases">
        <authorList>
            <person name="de Groot N.N."/>
        </authorList>
    </citation>
    <scope>NUCLEOTIDE SEQUENCE [LARGE SCALE GENOMIC DNA]</scope>
    <source>
        <strain evidence="1 2">DSM 22274</strain>
    </source>
</reference>
<proteinExistence type="predicted"/>
<dbReference type="AlphaFoldDB" id="A0A1H5I5C4"/>
<dbReference type="EMBL" id="FNTV01000001">
    <property type="protein sequence ID" value="SEE35395.1"/>
    <property type="molecule type" value="Genomic_DNA"/>
</dbReference>